<sequence>MTTPMRLRARVEAPGKDVHQALTDAAAMRIWLAEKAEVELPTRYEFWGRYTPEGDVPRQRLLHVDERTLRYTWTLDGQDTTVEFSIEDEGPGSSIITLSQTDLPTLQESIAGHGSRHVMHTYWAMYIANLVDHLEGREITMRCDFTMPEMREQVVIDAPRSAVYDSLIDASKFRRWFGANIDIEPHVGGRVAMGGFELDPDPEARILEIEPDRKCTIQWGPDMVSSWELEDSEGKTRLTFVQSGFDDGRPDYGSWLGWMSGVAELRRFHELKDWRPIWLEIDVEGMPEGMLYSESR</sequence>
<evidence type="ECO:0000259" key="2">
    <source>
        <dbReference type="Pfam" id="PF08327"/>
    </source>
</evidence>
<dbReference type="Proteomes" id="UP000468735">
    <property type="component" value="Unassembled WGS sequence"/>
</dbReference>
<comment type="similarity">
    <text evidence="1">Belongs to the AHA1 family.</text>
</comment>
<accession>A0A6H9Y729</accession>
<gene>
    <name evidence="3" type="ORF">F8566_47240</name>
</gene>
<feature type="domain" description="Activator of Hsp90 ATPase homologue 1/2-like C-terminal" evidence="2">
    <location>
        <begin position="157"/>
        <end position="258"/>
    </location>
</feature>
<evidence type="ECO:0000313" key="3">
    <source>
        <dbReference type="EMBL" id="KAB2339618.1"/>
    </source>
</evidence>
<dbReference type="AlphaFoldDB" id="A0A6H9Y729"/>
<dbReference type="InterPro" id="IPR013538">
    <property type="entry name" value="ASHA1/2-like_C"/>
</dbReference>
<dbReference type="InterPro" id="IPR023393">
    <property type="entry name" value="START-like_dom_sf"/>
</dbReference>
<dbReference type="Pfam" id="PF08327">
    <property type="entry name" value="AHSA1"/>
    <property type="match status" value="2"/>
</dbReference>
<evidence type="ECO:0000313" key="4">
    <source>
        <dbReference type="Proteomes" id="UP000468735"/>
    </source>
</evidence>
<organism evidence="3 4">
    <name type="scientific">Actinomadura rudentiformis</name>
    <dbReference type="NCBI Taxonomy" id="359158"/>
    <lineage>
        <taxon>Bacteria</taxon>
        <taxon>Bacillati</taxon>
        <taxon>Actinomycetota</taxon>
        <taxon>Actinomycetes</taxon>
        <taxon>Streptosporangiales</taxon>
        <taxon>Thermomonosporaceae</taxon>
        <taxon>Actinomadura</taxon>
    </lineage>
</organism>
<dbReference type="SUPFAM" id="SSF55961">
    <property type="entry name" value="Bet v1-like"/>
    <property type="match status" value="2"/>
</dbReference>
<comment type="caution">
    <text evidence="3">The sequence shown here is derived from an EMBL/GenBank/DDBJ whole genome shotgun (WGS) entry which is preliminary data.</text>
</comment>
<protein>
    <submittedName>
        <fullName evidence="3">SRPBCC domain-containing protein</fullName>
    </submittedName>
</protein>
<name>A0A6H9Y729_9ACTN</name>
<keyword evidence="4" id="KW-1185">Reference proteome</keyword>
<dbReference type="RefSeq" id="WP_151570614.1">
    <property type="nucleotide sequence ID" value="NZ_WBMT01000034.1"/>
</dbReference>
<dbReference type="EMBL" id="WBMT01000034">
    <property type="protein sequence ID" value="KAB2339618.1"/>
    <property type="molecule type" value="Genomic_DNA"/>
</dbReference>
<evidence type="ECO:0000256" key="1">
    <source>
        <dbReference type="ARBA" id="ARBA00006817"/>
    </source>
</evidence>
<dbReference type="Gene3D" id="3.30.530.20">
    <property type="match status" value="2"/>
</dbReference>
<proteinExistence type="inferred from homology"/>
<dbReference type="OrthoDB" id="4538425at2"/>
<feature type="domain" description="Activator of Hsp90 ATPase homologue 1/2-like C-terminal" evidence="2">
    <location>
        <begin position="13"/>
        <end position="135"/>
    </location>
</feature>
<reference evidence="3 4" key="1">
    <citation type="submission" date="2019-09" db="EMBL/GenBank/DDBJ databases">
        <title>Actinomadura physcomitrii sp. nov., a novel actinomycete isolated from moss [Physcomitrium sphaericum (Ludw) Fuernr].</title>
        <authorList>
            <person name="Zhuang X."/>
            <person name="Liu C."/>
        </authorList>
    </citation>
    <scope>NUCLEOTIDE SEQUENCE [LARGE SCALE GENOMIC DNA]</scope>
    <source>
        <strain evidence="3 4">HMC1</strain>
    </source>
</reference>